<dbReference type="Gene3D" id="2.60.120.1250">
    <property type="entry name" value="Peptidase M60, enhancin-like domain 1"/>
    <property type="match status" value="1"/>
</dbReference>
<feature type="compositionally biased region" description="Pro residues" evidence="4">
    <location>
        <begin position="570"/>
        <end position="592"/>
    </location>
</feature>
<proteinExistence type="predicted"/>
<dbReference type="SUPFAM" id="SSF48452">
    <property type="entry name" value="TPR-like"/>
    <property type="match status" value="2"/>
</dbReference>
<name>A0AA36JIZ3_9DINO</name>
<dbReference type="InterPro" id="IPR031161">
    <property type="entry name" value="Peptidase_M60_dom"/>
</dbReference>
<dbReference type="SMART" id="SM01276">
    <property type="entry name" value="M60-like"/>
    <property type="match status" value="1"/>
</dbReference>
<organism evidence="7 8">
    <name type="scientific">Effrenium voratum</name>
    <dbReference type="NCBI Taxonomy" id="2562239"/>
    <lineage>
        <taxon>Eukaryota</taxon>
        <taxon>Sar</taxon>
        <taxon>Alveolata</taxon>
        <taxon>Dinophyceae</taxon>
        <taxon>Suessiales</taxon>
        <taxon>Symbiodiniaceae</taxon>
        <taxon>Effrenium</taxon>
    </lineage>
</organism>
<evidence type="ECO:0000259" key="6">
    <source>
        <dbReference type="PROSITE" id="PS51723"/>
    </source>
</evidence>
<accession>A0AA36JIZ3</accession>
<keyword evidence="1" id="KW-0677">Repeat</keyword>
<feature type="transmembrane region" description="Helical" evidence="5">
    <location>
        <begin position="1256"/>
        <end position="1276"/>
    </location>
</feature>
<feature type="repeat" description="TPR" evidence="2">
    <location>
        <begin position="322"/>
        <end position="355"/>
    </location>
</feature>
<evidence type="ECO:0000256" key="4">
    <source>
        <dbReference type="SAM" id="MobiDB-lite"/>
    </source>
</evidence>
<comment type="caution">
    <text evidence="7">The sequence shown here is derived from an EMBL/GenBank/DDBJ whole genome shotgun (WGS) entry which is preliminary data.</text>
</comment>
<protein>
    <recommendedName>
        <fullName evidence="6">Peptidase M60 domain-containing protein</fullName>
    </recommendedName>
</protein>
<evidence type="ECO:0000256" key="3">
    <source>
        <dbReference type="PROSITE-ProRule" id="PRU00708"/>
    </source>
</evidence>
<feature type="transmembrane region" description="Helical" evidence="5">
    <location>
        <begin position="1309"/>
        <end position="1329"/>
    </location>
</feature>
<dbReference type="InterPro" id="IPR042279">
    <property type="entry name" value="Pep_M60_3"/>
</dbReference>
<dbReference type="Gene3D" id="1.25.40.10">
    <property type="entry name" value="Tetratricopeptide repeat domain"/>
    <property type="match status" value="5"/>
</dbReference>
<feature type="transmembrane region" description="Helical" evidence="5">
    <location>
        <begin position="1223"/>
        <end position="1244"/>
    </location>
</feature>
<dbReference type="PANTHER" id="PTHR47936:SF1">
    <property type="entry name" value="PENTATRICOPEPTIDE REPEAT-CONTAINING PROTEIN GUN1, CHLOROPLASTIC"/>
    <property type="match status" value="1"/>
</dbReference>
<dbReference type="PROSITE" id="PS51723">
    <property type="entry name" value="PEPTIDASE_M60"/>
    <property type="match status" value="1"/>
</dbReference>
<evidence type="ECO:0000313" key="8">
    <source>
        <dbReference type="Proteomes" id="UP001178507"/>
    </source>
</evidence>
<dbReference type="PROSITE" id="PS50005">
    <property type="entry name" value="TPR"/>
    <property type="match status" value="1"/>
</dbReference>
<dbReference type="InterPro" id="IPR011990">
    <property type="entry name" value="TPR-like_helical_dom_sf"/>
</dbReference>
<feature type="compositionally biased region" description="Low complexity" evidence="4">
    <location>
        <begin position="557"/>
        <end position="569"/>
    </location>
</feature>
<keyword evidence="2" id="KW-0802">TPR repeat</keyword>
<dbReference type="Pfam" id="PF17291">
    <property type="entry name" value="M60-like_N"/>
    <property type="match status" value="1"/>
</dbReference>
<feature type="compositionally biased region" description="Low complexity" evidence="4">
    <location>
        <begin position="1508"/>
        <end position="1521"/>
    </location>
</feature>
<dbReference type="InterPro" id="IPR035423">
    <property type="entry name" value="M60-like_N"/>
</dbReference>
<feature type="repeat" description="PPR" evidence="3">
    <location>
        <begin position="710"/>
        <end position="744"/>
    </location>
</feature>
<feature type="compositionally biased region" description="Pro residues" evidence="4">
    <location>
        <begin position="547"/>
        <end position="556"/>
    </location>
</feature>
<evidence type="ECO:0000256" key="5">
    <source>
        <dbReference type="SAM" id="Phobius"/>
    </source>
</evidence>
<keyword evidence="5" id="KW-0472">Membrane</keyword>
<sequence>MARRRAAALALLVSSAAFVGYGSWAARARFRVAREAEGALDELDLMLARAPGGGLYRYKGTGFDPEACGEACEALAQAIGEGNERQVDGLVTALKLMMPPSSGAEQALGPPRDDFILRPEVLPWSEQDFLGGLEENQRIVQDCEAQFARLMAQHSEGFRAPEVLAAGMDLAVVYLKNYALDKADMLYEVTKPHCLSRGLPWNVKWFQDCATLRCKQNRQAEAAPMLEEVAKLTPPHEATLRNLGTVYNQLREHDKAKVYFDAAAELVGGRDANGELILDKEDLWNIGLVHKNKQNYEEAAPMLDQALEKWLKEDPDDDVTLAKLYDSVGSCYDEMGRHDEAVGVLQKAKDLYDRSIGTESPLYGSACERLSRALVHGGRYQEGLDNLIEAFTVIALQDAVHPTPLFELLGIALEEIPITQEVDVSELARLEVPIQAAVRNMRYRGLDQDGNCGVLFERMARALVLCSPGGAVEPGAKAAAAGRRQVARTLLRHAAPLVEAATKEGLADLTHVSMLIDTELQALDQQDATDRMGLPSQAPASVSAVAPPNPVPPTAPAPRATETPRVPATPATPAPMPATPAPVPATPAPVPAAPTGWRRRCTRRRSAPSKVPGSVAERVGRISYAQSAKGLPQAPGSPRRIPATGTVSPSMSLQPSQSASARHQYVEQAIQVLNDSQNTAILTAEHQQQELRLEAIAVLGQMRSEQVWPSVVSFNAACSACAKGSRWRQALRLLAEMPRSQVQPNARSFSACVSATEKCRLWRMSLHLLGRQLRSGRMDAFVATGAISSCGHAARWQQALQVFAELRAQGGAPSLHAHCAALAALGNAAHWRGAVEMYGEALAGLEPDAALHGAAMAALAQGRQWRLAVWLLDTLPEADRSVPLVTSFLRAAAGQWQFALLTLAQLRRQLRLDAPALNAAIGACAEGQAWRSALAILQAMRRGSPRPDGGSFNGALAACAAASRWQAALSLLSAMREATLAPDDVSFNACIHACEGASLWQRALSLLKTPRLESLNTAASACGKASVWGLSLALLRRAEEAALELSEVSYNVYLNACLHSSKWELALLPKAKAVSVLALHDRLGACERAGAGQAVVLRAQEGLRRALRRAPPAVSGLRSLVPGPWEQRWVQRAEQAPALGTLRRLRAEGSPAPQQALPPATDLVSPELARRLLADLALDLVFESFRWVLPLRPGMAALCHAGLFIVLACCELFQIREPLAEELALISATFLLAAVLPLFLLTLGLWRRRIWHSPPLLLALIALLPCASGVCGRLLWNNRANNRADAVQLDLLKAAALQLATAAIFRQPLLARAVSALVSVVALVLMLLPELLEGRLELVEGLLLYVVFSFASLAIWSPHSKRCGLWQAMAQAASVREQDATCWTPQQLFRPLLGAPGLRGEQGLSQVILRQRLCRQLQELGFQASHAYFLGDDARAGLVDMVELVQSSIGRCLEMQDSRLDVSQCPPLLQDWLQQNFSRSVSEGSNLLDSGKVDMKKATRKFREKFQSGGSSNSKSNVGPSIPEHAQSLVGAEFHEEDMPHVPSDSEVHTEDDYAYPHIVSAMMSVLRYSGEGVAPLVPQGAPGAPGARGYPGGGGSHALEELRAALAHLPEDAPRLPNKHFAGTLDVYGSAVPVAGAAKSRGCSVACAEVGPGRLVVFSENTWLKEDHMGDFSHALLTWAGKGHEHHVMKVFGDFKDDHEQKKATEELREGKGVAVVAAAWSQMHKRHAKDLSFLRLQKWLSEDLDCGISFTKGHASNNQRLIREAEVEEVIVLQPSNLLKCKKGSKWYPQDPTKVVWASHKFNQASHCYGKAGGWCPRVQHDLSVVVDLGGTMVDRIWLRCKQKNVAPKDIEISKCLLAELRYETVESAPWEIVGSFVFDADHDHAEFQLSQPHGARYWRFTSKCNHGGACTGINGLKFGIEDDVFCLDTKGEPQALVEKFCYAQIPQQKKKEEIERFCQRVWSSCARPHIALDVHSNSQESKAFMAAIDGLLLASEDNRLLQLMDQTKLFPSYGFIPRPDQLVEVRMEVTEGRDKWLSTGCYLAPGHRLTVTRVGGEGSIEVQVGCHTDSVSKLESWHRLPRVVKKSRLKKQDNSISLFSALGGMVYLLPEEGSATVQLSSDAGLAKALCFDVENPMPAPEWDFRRQQPQAPWSELICRNVIFVMPSSYICEVEGKDLVELCGFWDAVLEAHFALAGKRKRRFRAVVDKAISHGFMHAGYPVMITETEHTCDSLVNLDNLKSVGSWGVFHEFGHNMQEQNWVFDGSVEVSVNFFTLHAMEKVVGKETFDHPLVQKGLAKFDNFKKDGKPRDRWTDDPVLALLTFAMLREREGSWDPFHKTMVQYLQEGPEKINDDEEKRKLFFQRLNANCSKDHSDLWVDWGISF</sequence>
<dbReference type="Gene3D" id="1.10.390.30">
    <property type="entry name" value="Peptidase M60, enhancin-like domain 3"/>
    <property type="match status" value="1"/>
</dbReference>
<feature type="compositionally biased region" description="Basic residues" evidence="4">
    <location>
        <begin position="597"/>
        <end position="607"/>
    </location>
</feature>
<reference evidence="7" key="1">
    <citation type="submission" date="2023-08" db="EMBL/GenBank/DDBJ databases">
        <authorList>
            <person name="Chen Y."/>
            <person name="Shah S."/>
            <person name="Dougan E. K."/>
            <person name="Thang M."/>
            <person name="Chan C."/>
        </authorList>
    </citation>
    <scope>NUCLEOTIDE SEQUENCE</scope>
</reference>
<dbReference type="InterPro" id="IPR019734">
    <property type="entry name" value="TPR_rpt"/>
</dbReference>
<dbReference type="Proteomes" id="UP001178507">
    <property type="component" value="Unassembled WGS sequence"/>
</dbReference>
<keyword evidence="8" id="KW-1185">Reference proteome</keyword>
<feature type="domain" description="Peptidase M60" evidence="6">
    <location>
        <begin position="2037"/>
        <end position="2335"/>
    </location>
</feature>
<dbReference type="Gene3D" id="3.40.390.80">
    <property type="entry name" value="Peptidase M60, enhancin-like domain 2"/>
    <property type="match status" value="1"/>
</dbReference>
<evidence type="ECO:0000256" key="1">
    <source>
        <dbReference type="ARBA" id="ARBA00022737"/>
    </source>
</evidence>
<dbReference type="PROSITE" id="PS51375">
    <property type="entry name" value="PPR"/>
    <property type="match status" value="1"/>
</dbReference>
<evidence type="ECO:0000256" key="2">
    <source>
        <dbReference type="PROSITE-ProRule" id="PRU00339"/>
    </source>
</evidence>
<dbReference type="EMBL" id="CAUJNA010003632">
    <property type="protein sequence ID" value="CAJ1406467.1"/>
    <property type="molecule type" value="Genomic_DNA"/>
</dbReference>
<evidence type="ECO:0000313" key="7">
    <source>
        <dbReference type="EMBL" id="CAJ1406467.1"/>
    </source>
</evidence>
<dbReference type="InterPro" id="IPR002885">
    <property type="entry name" value="PPR_rpt"/>
</dbReference>
<feature type="region of interest" description="Disordered" evidence="4">
    <location>
        <begin position="531"/>
        <end position="654"/>
    </location>
</feature>
<dbReference type="PANTHER" id="PTHR47936">
    <property type="entry name" value="PPR_LONG DOMAIN-CONTAINING PROTEIN"/>
    <property type="match status" value="1"/>
</dbReference>
<feature type="region of interest" description="Disordered" evidence="4">
    <location>
        <begin position="1503"/>
        <end position="1523"/>
    </location>
</feature>
<dbReference type="Pfam" id="PF13402">
    <property type="entry name" value="Peptidase_M60"/>
    <property type="match status" value="1"/>
</dbReference>
<dbReference type="Pfam" id="PF13424">
    <property type="entry name" value="TPR_12"/>
    <property type="match status" value="1"/>
</dbReference>
<keyword evidence="5" id="KW-0812">Transmembrane</keyword>
<keyword evidence="5" id="KW-1133">Transmembrane helix</keyword>
<dbReference type="SMART" id="SM00028">
    <property type="entry name" value="TPR"/>
    <property type="match status" value="3"/>
</dbReference>
<feature type="compositionally biased region" description="Polar residues" evidence="4">
    <location>
        <begin position="645"/>
        <end position="654"/>
    </location>
</feature>
<gene>
    <name evidence="7" type="ORF">EVOR1521_LOCUS28428</name>
</gene>